<dbReference type="RefSeq" id="XP_050935100.1">
    <property type="nucleotide sequence ID" value="XM_051079143.1"/>
</dbReference>
<accession>A0ABM3KBE3</accession>
<protein>
    <submittedName>
        <fullName evidence="3">Uncharacterized protein LOC103501898 isoform X1</fullName>
    </submittedName>
</protein>
<sequence length="186" mass="21208">MQQRAFRPTTDNHCSVMISTTSREPQGIRSSMEDDFTAAGDLLPISDPRFSIRKRDRNSRYRFHVHWIHLIPLILLLILFILWWSSYPVIKDGGIRADYEKERLPEVPKYVDHTELAVLGDAGMHIASSPLNLTSVGDRDSRIIPIGGRIACFNFNTFAKEKEKTDGRIHWSRGLKGGPESISSQF</sequence>
<keyword evidence="1" id="KW-0812">Transmembrane</keyword>
<organism evidence="2 3">
    <name type="scientific">Cucumis melo</name>
    <name type="common">Muskmelon</name>
    <dbReference type="NCBI Taxonomy" id="3656"/>
    <lineage>
        <taxon>Eukaryota</taxon>
        <taxon>Viridiplantae</taxon>
        <taxon>Streptophyta</taxon>
        <taxon>Embryophyta</taxon>
        <taxon>Tracheophyta</taxon>
        <taxon>Spermatophyta</taxon>
        <taxon>Magnoliopsida</taxon>
        <taxon>eudicotyledons</taxon>
        <taxon>Gunneridae</taxon>
        <taxon>Pentapetalae</taxon>
        <taxon>rosids</taxon>
        <taxon>fabids</taxon>
        <taxon>Cucurbitales</taxon>
        <taxon>Cucurbitaceae</taxon>
        <taxon>Benincaseae</taxon>
        <taxon>Cucumis</taxon>
    </lineage>
</organism>
<dbReference type="Proteomes" id="UP001652600">
    <property type="component" value="Chromosome 11"/>
</dbReference>
<dbReference type="PANTHER" id="PTHR34189">
    <property type="entry name" value="TRANSMEMBRANE PROTEIN"/>
    <property type="match status" value="1"/>
</dbReference>
<keyword evidence="2" id="KW-1185">Reference proteome</keyword>
<evidence type="ECO:0000313" key="3">
    <source>
        <dbReference type="RefSeq" id="XP_050935100.1"/>
    </source>
</evidence>
<keyword evidence="1" id="KW-1133">Transmembrane helix</keyword>
<dbReference type="PANTHER" id="PTHR34189:SF13">
    <property type="entry name" value="TRANSMEMBRANE PROTEIN"/>
    <property type="match status" value="1"/>
</dbReference>
<proteinExistence type="predicted"/>
<reference evidence="3" key="1">
    <citation type="submission" date="2025-08" db="UniProtKB">
        <authorList>
            <consortium name="RefSeq"/>
        </authorList>
    </citation>
    <scope>IDENTIFICATION</scope>
    <source>
        <tissue evidence="3">Stem</tissue>
    </source>
</reference>
<evidence type="ECO:0000256" key="1">
    <source>
        <dbReference type="SAM" id="Phobius"/>
    </source>
</evidence>
<dbReference type="GeneID" id="103501898"/>
<keyword evidence="1" id="KW-0472">Membrane</keyword>
<feature type="transmembrane region" description="Helical" evidence="1">
    <location>
        <begin position="63"/>
        <end position="84"/>
    </location>
</feature>
<name>A0ABM3KBE3_CUCME</name>
<gene>
    <name evidence="3" type="primary">LOC103501898</name>
</gene>
<evidence type="ECO:0000313" key="2">
    <source>
        <dbReference type="Proteomes" id="UP001652600"/>
    </source>
</evidence>